<evidence type="ECO:0000313" key="2">
    <source>
        <dbReference type="EMBL" id="WMV25762.1"/>
    </source>
</evidence>
<organism evidence="2 3">
    <name type="scientific">Solanum verrucosum</name>
    <dbReference type="NCBI Taxonomy" id="315347"/>
    <lineage>
        <taxon>Eukaryota</taxon>
        <taxon>Viridiplantae</taxon>
        <taxon>Streptophyta</taxon>
        <taxon>Embryophyta</taxon>
        <taxon>Tracheophyta</taxon>
        <taxon>Spermatophyta</taxon>
        <taxon>Magnoliopsida</taxon>
        <taxon>eudicotyledons</taxon>
        <taxon>Gunneridae</taxon>
        <taxon>Pentapetalae</taxon>
        <taxon>asterids</taxon>
        <taxon>lamiids</taxon>
        <taxon>Solanales</taxon>
        <taxon>Solanaceae</taxon>
        <taxon>Solanoideae</taxon>
        <taxon>Solaneae</taxon>
        <taxon>Solanum</taxon>
    </lineage>
</organism>
<dbReference type="Proteomes" id="UP001234989">
    <property type="component" value="Chromosome 4"/>
</dbReference>
<proteinExistence type="predicted"/>
<name>A0AAF0TM63_SOLVR</name>
<keyword evidence="3" id="KW-1185">Reference proteome</keyword>
<dbReference type="EMBL" id="CP133615">
    <property type="protein sequence ID" value="WMV25762.1"/>
    <property type="molecule type" value="Genomic_DNA"/>
</dbReference>
<dbReference type="AlphaFoldDB" id="A0AAF0TM63"/>
<reference evidence="2" key="1">
    <citation type="submission" date="2023-08" db="EMBL/GenBank/DDBJ databases">
        <title>A de novo genome assembly of Solanum verrucosum Schlechtendal, a Mexican diploid species geographically isolated from the other diploid A-genome species in potato relatives.</title>
        <authorList>
            <person name="Hosaka K."/>
        </authorList>
    </citation>
    <scope>NUCLEOTIDE SEQUENCE</scope>
    <source>
        <tissue evidence="2">Young leaves</tissue>
    </source>
</reference>
<evidence type="ECO:0000313" key="3">
    <source>
        <dbReference type="Proteomes" id="UP001234989"/>
    </source>
</evidence>
<feature type="domain" description="Reverse transcriptase zinc-binding" evidence="1">
    <location>
        <begin position="65"/>
        <end position="120"/>
    </location>
</feature>
<accession>A0AAF0TM63</accession>
<dbReference type="Pfam" id="PF13966">
    <property type="entry name" value="zf-RVT"/>
    <property type="match status" value="1"/>
</dbReference>
<evidence type="ECO:0000259" key="1">
    <source>
        <dbReference type="Pfam" id="PF13966"/>
    </source>
</evidence>
<protein>
    <recommendedName>
        <fullName evidence="1">Reverse transcriptase zinc-binding domain-containing protein</fullName>
    </recommendedName>
</protein>
<dbReference type="InterPro" id="IPR026960">
    <property type="entry name" value="RVT-Znf"/>
</dbReference>
<sequence>MPSSTLMMLSSWKSIGRQGGDENRWQVLPASIWLTVSKERNSRFFEEYRSKGLHTDTECSKEEKYMVKDNYCLMSSQNELLDNWPWKHVWKIRTPPKVTHFTWLALNDAVLTHDNLCKKKKVLHTSGTASPICLVNIGTYLGTSRKPTLVGFCGKLKKRSRRSGD</sequence>
<gene>
    <name evidence="2" type="ORF">MTR67_019147</name>
</gene>